<dbReference type="Gene3D" id="3.50.50.60">
    <property type="entry name" value="FAD/NAD(P)-binding domain"/>
    <property type="match status" value="2"/>
</dbReference>
<dbReference type="InterPro" id="IPR006076">
    <property type="entry name" value="FAD-dep_OxRdtase"/>
</dbReference>
<evidence type="ECO:0000256" key="2">
    <source>
        <dbReference type="ARBA" id="ARBA00023002"/>
    </source>
</evidence>
<dbReference type="NCBIfam" id="NF001933">
    <property type="entry name" value="PRK00711.1"/>
    <property type="match status" value="1"/>
</dbReference>
<dbReference type="GO" id="GO:0008718">
    <property type="term" value="F:D-amino-acid dehydrogenase activity"/>
    <property type="evidence" value="ECO:0007669"/>
    <property type="project" value="TreeGrafter"/>
</dbReference>
<dbReference type="PANTHER" id="PTHR13847:SF280">
    <property type="entry name" value="D-AMINO ACID DEHYDROGENASE"/>
    <property type="match status" value="1"/>
</dbReference>
<dbReference type="Proteomes" id="UP000807785">
    <property type="component" value="Unassembled WGS sequence"/>
</dbReference>
<evidence type="ECO:0000256" key="1">
    <source>
        <dbReference type="ARBA" id="ARBA00009410"/>
    </source>
</evidence>
<name>A0A9D7HS08_9PROT</name>
<dbReference type="GO" id="GO:0005737">
    <property type="term" value="C:cytoplasm"/>
    <property type="evidence" value="ECO:0007669"/>
    <property type="project" value="TreeGrafter"/>
</dbReference>
<dbReference type="Pfam" id="PF01266">
    <property type="entry name" value="DAO"/>
    <property type="match status" value="1"/>
</dbReference>
<evidence type="ECO:0000259" key="3">
    <source>
        <dbReference type="Pfam" id="PF01266"/>
    </source>
</evidence>
<dbReference type="Gene3D" id="3.30.9.10">
    <property type="entry name" value="D-Amino Acid Oxidase, subunit A, domain 2"/>
    <property type="match status" value="1"/>
</dbReference>
<comment type="similarity">
    <text evidence="1">Belongs to the DadA oxidoreductase family.</text>
</comment>
<evidence type="ECO:0000313" key="4">
    <source>
        <dbReference type="EMBL" id="MBK6974081.1"/>
    </source>
</evidence>
<dbReference type="GO" id="GO:0055130">
    <property type="term" value="P:D-alanine catabolic process"/>
    <property type="evidence" value="ECO:0007669"/>
    <property type="project" value="TreeGrafter"/>
</dbReference>
<dbReference type="GO" id="GO:0005886">
    <property type="term" value="C:plasma membrane"/>
    <property type="evidence" value="ECO:0007669"/>
    <property type="project" value="TreeGrafter"/>
</dbReference>
<keyword evidence="2" id="KW-0560">Oxidoreductase</keyword>
<protein>
    <submittedName>
        <fullName evidence="4">D-amino acid dehydrogenase</fullName>
    </submittedName>
</protein>
<feature type="domain" description="FAD dependent oxidoreductase" evidence="3">
    <location>
        <begin position="2"/>
        <end position="403"/>
    </location>
</feature>
<dbReference type="SUPFAM" id="SSF51905">
    <property type="entry name" value="FAD/NAD(P)-binding domain"/>
    <property type="match status" value="1"/>
</dbReference>
<reference evidence="4" key="1">
    <citation type="submission" date="2020-10" db="EMBL/GenBank/DDBJ databases">
        <title>Connecting structure to function with the recovery of over 1000 high-quality activated sludge metagenome-assembled genomes encoding full-length rRNA genes using long-read sequencing.</title>
        <authorList>
            <person name="Singleton C.M."/>
            <person name="Petriglieri F."/>
            <person name="Kristensen J.M."/>
            <person name="Kirkegaard R.H."/>
            <person name="Michaelsen T.Y."/>
            <person name="Andersen M.H."/>
            <person name="Karst S.M."/>
            <person name="Dueholm M.S."/>
            <person name="Nielsen P.H."/>
            <person name="Albertsen M."/>
        </authorList>
    </citation>
    <scope>NUCLEOTIDE SEQUENCE</scope>
    <source>
        <strain evidence="4">Bjer_18-Q3-R1-45_BAT3C.347</strain>
    </source>
</reference>
<organism evidence="4 5">
    <name type="scientific">Candidatus Methylophosphatis roskildensis</name>
    <dbReference type="NCBI Taxonomy" id="2899263"/>
    <lineage>
        <taxon>Bacteria</taxon>
        <taxon>Pseudomonadati</taxon>
        <taxon>Pseudomonadota</taxon>
        <taxon>Betaproteobacteria</taxon>
        <taxon>Nitrosomonadales</taxon>
        <taxon>Sterolibacteriaceae</taxon>
        <taxon>Candidatus Methylophosphatis</taxon>
    </lineage>
</organism>
<dbReference type="InterPro" id="IPR036188">
    <property type="entry name" value="FAD/NAD-bd_sf"/>
</dbReference>
<evidence type="ECO:0000313" key="5">
    <source>
        <dbReference type="Proteomes" id="UP000807785"/>
    </source>
</evidence>
<accession>A0A9D7HS08</accession>
<sequence length="418" mass="45619">MRIAVLGAGLAGVTSAWYLARDGHQVTVVDRQPGAGLETSFANGAQISVSHPEPWANPGAPLTVLRWLGREDAPLLFRPRADLQQWRWSLAFLRECLPARTRHNTDAIARLAMFSLASLRELRAQTDIAYDQSSSGILQTFYTQRDWTHAETNAQRLRDYGMEAQTCSPARCIEIEPALADCRDTLYGGLYAPQDETGDAHLFVQQLTDRCRDEGVRFCFERTVEKLVLEGGLVSRVMLQTPAGSTERLSADAYVLALGSYTTAHAAALGERLPIYPVKGYSVTIALGEHALAPHVSITDESHRIVCSRLGNRLRIAGTAELAGYDNSINRVRCEAILARACTLFPRLGDTRGAEFWAGLRPATPSNVPIIGPSRLPNLWFNSGHGTLGWTLGCGSARALAALIGGRAAPVDFPFRKP</sequence>
<dbReference type="EMBL" id="JADJEV010000004">
    <property type="protein sequence ID" value="MBK6974081.1"/>
    <property type="molecule type" value="Genomic_DNA"/>
</dbReference>
<dbReference type="SUPFAM" id="SSF54373">
    <property type="entry name" value="FAD-linked reductases, C-terminal domain"/>
    <property type="match status" value="1"/>
</dbReference>
<gene>
    <name evidence="4" type="ORF">IPH26_14465</name>
</gene>
<comment type="caution">
    <text evidence="4">The sequence shown here is derived from an EMBL/GenBank/DDBJ whole genome shotgun (WGS) entry which is preliminary data.</text>
</comment>
<dbReference type="PANTHER" id="PTHR13847">
    <property type="entry name" value="SARCOSINE DEHYDROGENASE-RELATED"/>
    <property type="match status" value="1"/>
</dbReference>
<dbReference type="AlphaFoldDB" id="A0A9D7HS08"/>
<proteinExistence type="inferred from homology"/>